<evidence type="ECO:0000256" key="2">
    <source>
        <dbReference type="ARBA" id="ARBA00022692"/>
    </source>
</evidence>
<dbReference type="PANTHER" id="PTHR37422:SF17">
    <property type="entry name" value="O-ANTIGEN LIGASE"/>
    <property type="match status" value="1"/>
</dbReference>
<gene>
    <name evidence="7" type="ORF">DU505_03645</name>
</gene>
<name>A0A368U361_9GAMM</name>
<dbReference type="PANTHER" id="PTHR37422">
    <property type="entry name" value="TEICHURONIC ACID BIOSYNTHESIS PROTEIN TUAE"/>
    <property type="match status" value="1"/>
</dbReference>
<feature type="transmembrane region" description="Helical" evidence="5">
    <location>
        <begin position="102"/>
        <end position="125"/>
    </location>
</feature>
<proteinExistence type="predicted"/>
<dbReference type="Proteomes" id="UP000252405">
    <property type="component" value="Unassembled WGS sequence"/>
</dbReference>
<keyword evidence="7" id="KW-0436">Ligase</keyword>
<dbReference type="GO" id="GO:0016020">
    <property type="term" value="C:membrane"/>
    <property type="evidence" value="ECO:0007669"/>
    <property type="project" value="UniProtKB-SubCell"/>
</dbReference>
<feature type="transmembrane region" description="Helical" evidence="5">
    <location>
        <begin position="76"/>
        <end position="95"/>
    </location>
</feature>
<keyword evidence="3 5" id="KW-1133">Transmembrane helix</keyword>
<reference evidence="7 8" key="1">
    <citation type="submission" date="2018-07" db="EMBL/GenBank/DDBJ databases">
        <title>Halomonas montanilacus sp. nov., isolated from Lake Pengyan on Tibetan Plateau.</title>
        <authorList>
            <person name="Lu H."/>
            <person name="Xing P."/>
            <person name="Wu Q."/>
        </authorList>
    </citation>
    <scope>NUCLEOTIDE SEQUENCE [LARGE SCALE GENOMIC DNA]</scope>
    <source>
        <strain evidence="7 8">PYC7W</strain>
    </source>
</reference>
<evidence type="ECO:0000313" key="8">
    <source>
        <dbReference type="Proteomes" id="UP000252405"/>
    </source>
</evidence>
<feature type="transmembrane region" description="Helical" evidence="5">
    <location>
        <begin position="382"/>
        <end position="399"/>
    </location>
</feature>
<keyword evidence="4 5" id="KW-0472">Membrane</keyword>
<evidence type="ECO:0000256" key="5">
    <source>
        <dbReference type="SAM" id="Phobius"/>
    </source>
</evidence>
<organism evidence="7 8">
    <name type="scientific">Billgrantia montanilacus</name>
    <dbReference type="NCBI Taxonomy" id="2282305"/>
    <lineage>
        <taxon>Bacteria</taxon>
        <taxon>Pseudomonadati</taxon>
        <taxon>Pseudomonadota</taxon>
        <taxon>Gammaproteobacteria</taxon>
        <taxon>Oceanospirillales</taxon>
        <taxon>Halomonadaceae</taxon>
        <taxon>Billgrantia</taxon>
    </lineage>
</organism>
<sequence length="410" mass="43882">MDIWGGLGVLALGGLSLLVPHGFQIFLLGLAAGMFLCMMRPGTGVAALTVLLPPLFMTLFGVTWLALAAWHGETLATWQLIWPVLLACPVAWVVQCVKLDPVWFWGGLALGASGAGAWAIFQVLVLGADRAAGHDPLHAILFGNLALMMGLFCLVGFNWAWRQPERAFWSCVMAIGVLLGSFASLLSGTRGGWVVLPGLLAIWLLAFGGWITVRRRVQLAVFGALLVVSAVAIPQMGVQARLALGIEHACRYLSGERTVATAARLEIWRGAVLLISEHPLRGWGSAGYLEGMAQLSAEGRLDPATSNYWHAHSDLLDAWVRRGVFGLAALLAIYLLPVYLFRKGISARDPTRRALATCGLLLPAGFAGFGLSYAFMAYSAGVAAYTGWLCVIWGLYVSLPPSADYSDSSS</sequence>
<feature type="transmembrane region" description="Helical" evidence="5">
    <location>
        <begin position="167"/>
        <end position="186"/>
    </location>
</feature>
<evidence type="ECO:0000256" key="3">
    <source>
        <dbReference type="ARBA" id="ARBA00022989"/>
    </source>
</evidence>
<evidence type="ECO:0000256" key="1">
    <source>
        <dbReference type="ARBA" id="ARBA00004141"/>
    </source>
</evidence>
<feature type="transmembrane region" description="Helical" evidence="5">
    <location>
        <begin position="45"/>
        <end position="70"/>
    </location>
</feature>
<dbReference type="OrthoDB" id="8576060at2"/>
<dbReference type="GO" id="GO:0016874">
    <property type="term" value="F:ligase activity"/>
    <property type="evidence" value="ECO:0007669"/>
    <property type="project" value="UniProtKB-KW"/>
</dbReference>
<comment type="caution">
    <text evidence="7">The sequence shown here is derived from an EMBL/GenBank/DDBJ whole genome shotgun (WGS) entry which is preliminary data.</text>
</comment>
<accession>A0A368U361</accession>
<feature type="transmembrane region" description="Helical" evidence="5">
    <location>
        <begin position="192"/>
        <end position="212"/>
    </location>
</feature>
<feature type="transmembrane region" description="Helical" evidence="5">
    <location>
        <begin position="12"/>
        <end position="38"/>
    </location>
</feature>
<dbReference type="EMBL" id="QPII01000002">
    <property type="protein sequence ID" value="RCV90996.1"/>
    <property type="molecule type" value="Genomic_DNA"/>
</dbReference>
<dbReference type="AlphaFoldDB" id="A0A368U361"/>
<keyword evidence="8" id="KW-1185">Reference proteome</keyword>
<dbReference type="InterPro" id="IPR051533">
    <property type="entry name" value="WaaL-like"/>
</dbReference>
<dbReference type="Pfam" id="PF04932">
    <property type="entry name" value="Wzy_C"/>
    <property type="match status" value="1"/>
</dbReference>
<feature type="transmembrane region" description="Helical" evidence="5">
    <location>
        <begin position="323"/>
        <end position="342"/>
    </location>
</feature>
<evidence type="ECO:0000256" key="4">
    <source>
        <dbReference type="ARBA" id="ARBA00023136"/>
    </source>
</evidence>
<feature type="domain" description="O-antigen ligase-related" evidence="6">
    <location>
        <begin position="176"/>
        <end position="331"/>
    </location>
</feature>
<feature type="transmembrane region" description="Helical" evidence="5">
    <location>
        <begin position="219"/>
        <end position="238"/>
    </location>
</feature>
<dbReference type="RefSeq" id="WP_114477638.1">
    <property type="nucleotide sequence ID" value="NZ_QPII01000002.1"/>
</dbReference>
<protein>
    <submittedName>
        <fullName evidence="7">O-antigen ligase family protein</fullName>
    </submittedName>
</protein>
<feature type="transmembrane region" description="Helical" evidence="5">
    <location>
        <begin position="137"/>
        <end position="160"/>
    </location>
</feature>
<dbReference type="InterPro" id="IPR007016">
    <property type="entry name" value="O-antigen_ligase-rel_domated"/>
</dbReference>
<feature type="transmembrane region" description="Helical" evidence="5">
    <location>
        <begin position="354"/>
        <end position="376"/>
    </location>
</feature>
<evidence type="ECO:0000313" key="7">
    <source>
        <dbReference type="EMBL" id="RCV90996.1"/>
    </source>
</evidence>
<evidence type="ECO:0000259" key="6">
    <source>
        <dbReference type="Pfam" id="PF04932"/>
    </source>
</evidence>
<comment type="subcellular location">
    <subcellularLocation>
        <location evidence="1">Membrane</location>
        <topology evidence="1">Multi-pass membrane protein</topology>
    </subcellularLocation>
</comment>
<keyword evidence="2 5" id="KW-0812">Transmembrane</keyword>